<dbReference type="InterPro" id="IPR012337">
    <property type="entry name" value="RNaseH-like_sf"/>
</dbReference>
<dbReference type="PANTHER" id="PTHR48475">
    <property type="entry name" value="RIBONUCLEASE H"/>
    <property type="match status" value="1"/>
</dbReference>
<sequence>MSTLQRRHLFMDPSRIGGNRPKRDHHHLNIDPSVKPVKLKKRHFSLENDKIIQAEVDKLMTLGKTDTSDRLVKWAVELSEYDISYLPCITIKAQALADFVSEMAGAPTEDALKVEKWLLHMYGSSTTQGSGAAVVITSLYREDLEFAVKFGFKASNNETEYEVLVIGMRMTHEVRARHLVAYLDSQLIVKQVEITYEAKE</sequence>
<evidence type="ECO:0000313" key="1">
    <source>
        <dbReference type="EMBL" id="KAL0383006.1"/>
    </source>
</evidence>
<comment type="caution">
    <text evidence="1">The sequence shown here is derived from an EMBL/GenBank/DDBJ whole genome shotgun (WGS) entry which is preliminary data.</text>
</comment>
<name>A0AAW2RUB3_9LAMI</name>
<dbReference type="SUPFAM" id="SSF53098">
    <property type="entry name" value="Ribonuclease H-like"/>
    <property type="match status" value="1"/>
</dbReference>
<evidence type="ECO:0008006" key="2">
    <source>
        <dbReference type="Google" id="ProtNLM"/>
    </source>
</evidence>
<gene>
    <name evidence="1" type="ORF">Scaly_0587900</name>
</gene>
<accession>A0AAW2RUB3</accession>
<reference evidence="1" key="1">
    <citation type="submission" date="2020-06" db="EMBL/GenBank/DDBJ databases">
        <authorList>
            <person name="Li T."/>
            <person name="Hu X."/>
            <person name="Zhang T."/>
            <person name="Song X."/>
            <person name="Zhang H."/>
            <person name="Dai N."/>
            <person name="Sheng W."/>
            <person name="Hou X."/>
            <person name="Wei L."/>
        </authorList>
    </citation>
    <scope>NUCLEOTIDE SEQUENCE</scope>
    <source>
        <strain evidence="1">KEN8</strain>
        <tissue evidence="1">Leaf</tissue>
    </source>
</reference>
<dbReference type="AlphaFoldDB" id="A0AAW2RUB3"/>
<dbReference type="InterPro" id="IPR036397">
    <property type="entry name" value="RNaseH_sf"/>
</dbReference>
<protein>
    <recommendedName>
        <fullName evidence="2">Reverse transcriptase domain-containing protein</fullName>
    </recommendedName>
</protein>
<dbReference type="EMBL" id="JACGWM010000003">
    <property type="protein sequence ID" value="KAL0383006.1"/>
    <property type="molecule type" value="Genomic_DNA"/>
</dbReference>
<reference evidence="1" key="2">
    <citation type="journal article" date="2024" name="Plant">
        <title>Genomic evolution and insights into agronomic trait innovations of Sesamum species.</title>
        <authorList>
            <person name="Miao H."/>
            <person name="Wang L."/>
            <person name="Qu L."/>
            <person name="Liu H."/>
            <person name="Sun Y."/>
            <person name="Le M."/>
            <person name="Wang Q."/>
            <person name="Wei S."/>
            <person name="Zheng Y."/>
            <person name="Lin W."/>
            <person name="Duan Y."/>
            <person name="Cao H."/>
            <person name="Xiong S."/>
            <person name="Wang X."/>
            <person name="Wei L."/>
            <person name="Li C."/>
            <person name="Ma Q."/>
            <person name="Ju M."/>
            <person name="Zhao R."/>
            <person name="Li G."/>
            <person name="Mu C."/>
            <person name="Tian Q."/>
            <person name="Mei H."/>
            <person name="Zhang T."/>
            <person name="Gao T."/>
            <person name="Zhang H."/>
        </authorList>
    </citation>
    <scope>NUCLEOTIDE SEQUENCE</scope>
    <source>
        <strain evidence="1">KEN8</strain>
    </source>
</reference>
<dbReference type="PANTHER" id="PTHR48475:SF2">
    <property type="entry name" value="RIBONUCLEASE H"/>
    <property type="match status" value="1"/>
</dbReference>
<dbReference type="GO" id="GO:0003676">
    <property type="term" value="F:nucleic acid binding"/>
    <property type="evidence" value="ECO:0007669"/>
    <property type="project" value="InterPro"/>
</dbReference>
<dbReference type="Gene3D" id="3.30.420.10">
    <property type="entry name" value="Ribonuclease H-like superfamily/Ribonuclease H"/>
    <property type="match status" value="1"/>
</dbReference>
<organism evidence="1">
    <name type="scientific">Sesamum calycinum</name>
    <dbReference type="NCBI Taxonomy" id="2727403"/>
    <lineage>
        <taxon>Eukaryota</taxon>
        <taxon>Viridiplantae</taxon>
        <taxon>Streptophyta</taxon>
        <taxon>Embryophyta</taxon>
        <taxon>Tracheophyta</taxon>
        <taxon>Spermatophyta</taxon>
        <taxon>Magnoliopsida</taxon>
        <taxon>eudicotyledons</taxon>
        <taxon>Gunneridae</taxon>
        <taxon>Pentapetalae</taxon>
        <taxon>asterids</taxon>
        <taxon>lamiids</taxon>
        <taxon>Lamiales</taxon>
        <taxon>Pedaliaceae</taxon>
        <taxon>Sesamum</taxon>
    </lineage>
</organism>
<proteinExistence type="predicted"/>